<dbReference type="SUPFAM" id="SSF53756">
    <property type="entry name" value="UDP-Glycosyltransferase/glycogen phosphorylase"/>
    <property type="match status" value="1"/>
</dbReference>
<sequence>MRIVLDARCLVFPLHGIARYTRNLIQNLPLADTDQLWVLYHPMAFQAFEHKGVTWIPWQGKTFSLLSFLELYLFLKENQVDLFHSPSFFCPPFLPCPWILTLHDLIHVQRAEEYTFLHRLYFAWLQKKARQAAGLLTVSEVSRELIKTWLGPQAPAIEVSTLGVEAHFTPRVENREFRKHYHLPKEYWLFIGNHKAHKNFKLLKQLWQQARDLPVLVTLGLPELNLPGILNLPGLADQDLPELYSHALGLIAPSLTEGFGLPPLEALACGIPVLAADIPVFHEVLKDAASYFDPLSPSDLEQKIRQFKAQRSEQRPALAYSWQNLGSTTYAFYRRCYAA</sequence>
<dbReference type="Proteomes" id="UP000231019">
    <property type="component" value="Unassembled WGS sequence"/>
</dbReference>
<reference evidence="4 5" key="1">
    <citation type="submission" date="2017-09" db="EMBL/GenBank/DDBJ databases">
        <title>Depth-based differentiation of microbial function through sediment-hosted aquifers and enrichment of novel symbionts in the deep terrestrial subsurface.</title>
        <authorList>
            <person name="Probst A.J."/>
            <person name="Ladd B."/>
            <person name="Jarett J.K."/>
            <person name="Geller-Mcgrath D.E."/>
            <person name="Sieber C.M."/>
            <person name="Emerson J.B."/>
            <person name="Anantharaman K."/>
            <person name="Thomas B.C."/>
            <person name="Malmstrom R."/>
            <person name="Stieglmeier M."/>
            <person name="Klingl A."/>
            <person name="Woyke T."/>
            <person name="Ryan C.M."/>
            <person name="Banfield J.F."/>
        </authorList>
    </citation>
    <scope>NUCLEOTIDE SEQUENCE [LARGE SCALE GENOMIC DNA]</scope>
    <source>
        <strain evidence="4">CG17_big_fil_post_rev_8_21_14_2_50_48_46</strain>
    </source>
</reference>
<evidence type="ECO:0000256" key="1">
    <source>
        <dbReference type="ARBA" id="ARBA00022679"/>
    </source>
</evidence>
<evidence type="ECO:0000259" key="3">
    <source>
        <dbReference type="Pfam" id="PF13439"/>
    </source>
</evidence>
<dbReference type="InterPro" id="IPR028098">
    <property type="entry name" value="Glyco_trans_4-like_N"/>
</dbReference>
<name>A0A2M7G5X4_9BACT</name>
<proteinExistence type="predicted"/>
<dbReference type="AlphaFoldDB" id="A0A2M7G5X4"/>
<dbReference type="InterPro" id="IPR001296">
    <property type="entry name" value="Glyco_trans_1"/>
</dbReference>
<dbReference type="EMBL" id="PFFQ01000024">
    <property type="protein sequence ID" value="PIW17365.1"/>
    <property type="molecule type" value="Genomic_DNA"/>
</dbReference>
<feature type="domain" description="Glycosyl transferase family 1" evidence="2">
    <location>
        <begin position="185"/>
        <end position="314"/>
    </location>
</feature>
<evidence type="ECO:0000313" key="5">
    <source>
        <dbReference type="Proteomes" id="UP000231019"/>
    </source>
</evidence>
<gene>
    <name evidence="4" type="ORF">COW36_09320</name>
</gene>
<evidence type="ECO:0000259" key="2">
    <source>
        <dbReference type="Pfam" id="PF00534"/>
    </source>
</evidence>
<dbReference type="Pfam" id="PF00534">
    <property type="entry name" value="Glycos_transf_1"/>
    <property type="match status" value="1"/>
</dbReference>
<dbReference type="Pfam" id="PF13439">
    <property type="entry name" value="Glyco_transf_4"/>
    <property type="match status" value="1"/>
</dbReference>
<comment type="caution">
    <text evidence="4">The sequence shown here is derived from an EMBL/GenBank/DDBJ whole genome shotgun (WGS) entry which is preliminary data.</text>
</comment>
<feature type="domain" description="Glycosyltransferase subfamily 4-like N-terminal" evidence="3">
    <location>
        <begin position="16"/>
        <end position="164"/>
    </location>
</feature>
<dbReference type="CDD" id="cd03809">
    <property type="entry name" value="GT4_MtfB-like"/>
    <property type="match status" value="1"/>
</dbReference>
<keyword evidence="1" id="KW-0808">Transferase</keyword>
<evidence type="ECO:0008006" key="6">
    <source>
        <dbReference type="Google" id="ProtNLM"/>
    </source>
</evidence>
<organism evidence="4 5">
    <name type="scientific">bacterium (Candidatus Blackallbacteria) CG17_big_fil_post_rev_8_21_14_2_50_48_46</name>
    <dbReference type="NCBI Taxonomy" id="2014261"/>
    <lineage>
        <taxon>Bacteria</taxon>
        <taxon>Candidatus Blackallbacteria</taxon>
    </lineage>
</organism>
<accession>A0A2M7G5X4</accession>
<protein>
    <recommendedName>
        <fullName evidence="6">Glycosyltransferase family 1 protein</fullName>
    </recommendedName>
</protein>
<dbReference type="PANTHER" id="PTHR46401">
    <property type="entry name" value="GLYCOSYLTRANSFERASE WBBK-RELATED"/>
    <property type="match status" value="1"/>
</dbReference>
<dbReference type="Gene3D" id="3.40.50.2000">
    <property type="entry name" value="Glycogen Phosphorylase B"/>
    <property type="match status" value="2"/>
</dbReference>
<dbReference type="GO" id="GO:0016757">
    <property type="term" value="F:glycosyltransferase activity"/>
    <property type="evidence" value="ECO:0007669"/>
    <property type="project" value="InterPro"/>
</dbReference>
<evidence type="ECO:0000313" key="4">
    <source>
        <dbReference type="EMBL" id="PIW17365.1"/>
    </source>
</evidence>
<dbReference type="PANTHER" id="PTHR46401:SF2">
    <property type="entry name" value="GLYCOSYLTRANSFERASE WBBK-RELATED"/>
    <property type="match status" value="1"/>
</dbReference>